<dbReference type="AlphaFoldDB" id="W4FYX1"/>
<name>W4FYX1_APHAT</name>
<reference evidence="2" key="1">
    <citation type="submission" date="2013-12" db="EMBL/GenBank/DDBJ databases">
        <title>The Genome Sequence of Aphanomyces astaci APO3.</title>
        <authorList>
            <consortium name="The Broad Institute Genomics Platform"/>
            <person name="Russ C."/>
            <person name="Tyler B."/>
            <person name="van West P."/>
            <person name="Dieguez-Uribeondo J."/>
            <person name="Young S.K."/>
            <person name="Zeng Q."/>
            <person name="Gargeya S."/>
            <person name="Fitzgerald M."/>
            <person name="Abouelleil A."/>
            <person name="Alvarado L."/>
            <person name="Chapman S.B."/>
            <person name="Gainer-Dewar J."/>
            <person name="Goldberg J."/>
            <person name="Griggs A."/>
            <person name="Gujja S."/>
            <person name="Hansen M."/>
            <person name="Howarth C."/>
            <person name="Imamovic A."/>
            <person name="Ireland A."/>
            <person name="Larimer J."/>
            <person name="McCowan C."/>
            <person name="Murphy C."/>
            <person name="Pearson M."/>
            <person name="Poon T.W."/>
            <person name="Priest M."/>
            <person name="Roberts A."/>
            <person name="Saif S."/>
            <person name="Shea T."/>
            <person name="Sykes S."/>
            <person name="Wortman J."/>
            <person name="Nusbaum C."/>
            <person name="Birren B."/>
        </authorList>
    </citation>
    <scope>NUCLEOTIDE SEQUENCE [LARGE SCALE GENOMIC DNA]</scope>
    <source>
        <strain evidence="2">APO3</strain>
    </source>
</reference>
<feature type="compositionally biased region" description="Polar residues" evidence="1">
    <location>
        <begin position="265"/>
        <end position="277"/>
    </location>
</feature>
<proteinExistence type="predicted"/>
<feature type="region of interest" description="Disordered" evidence="1">
    <location>
        <begin position="203"/>
        <end position="306"/>
    </location>
</feature>
<dbReference type="RefSeq" id="XP_009837890.1">
    <property type="nucleotide sequence ID" value="XM_009839588.1"/>
</dbReference>
<evidence type="ECO:0000256" key="1">
    <source>
        <dbReference type="SAM" id="MobiDB-lite"/>
    </source>
</evidence>
<protein>
    <submittedName>
        <fullName evidence="2">Uncharacterized protein</fullName>
    </submittedName>
</protein>
<feature type="compositionally biased region" description="Low complexity" evidence="1">
    <location>
        <begin position="236"/>
        <end position="247"/>
    </location>
</feature>
<sequence length="445" mass="48737">MEPDTKYALHHATDPSTLKWAATIKLTPEVLQKLQAGSVSIRFAAEKTETSVLRVDGESFELLSFQEDRSVSHLCTLKREQPSSSAGGGEGYAFHETGRIAKKLLVQRMLDGTEKDRLKDRHAQCVVDSKARSSILLDDKPATGSKTKARLKRQVIYLDPSSLKSTVSALSTSTRKRRLPSALTPEVLQNMTLAIDKDELRHLRPPASSASPHPAAASTDAVEETVVKKKARKSAAVRGAPSSTRKATAAKKPKASIPPISSTTQADSVDKCTSQPDPQEENHLEAKQPPSPENLLVPVRTTSDGPPLIRAKRRVLSVALNALSTFTPEVEAVFKHHVAVPRTVLPIATDEDFVARQTQHAALLSEWSLLDKAYAVENVLHRAKAITGTYHVPAYEKNASRRAEGMTVLQTMLEQIHDQLSQLHEAIMVYADENAERRRMAASTV</sequence>
<dbReference type="EMBL" id="KI913153">
    <property type="protein sequence ID" value="ETV72662.1"/>
    <property type="molecule type" value="Genomic_DNA"/>
</dbReference>
<feature type="compositionally biased region" description="Low complexity" evidence="1">
    <location>
        <begin position="255"/>
        <end position="264"/>
    </location>
</feature>
<organism evidence="2">
    <name type="scientific">Aphanomyces astaci</name>
    <name type="common">Crayfish plague agent</name>
    <dbReference type="NCBI Taxonomy" id="112090"/>
    <lineage>
        <taxon>Eukaryota</taxon>
        <taxon>Sar</taxon>
        <taxon>Stramenopiles</taxon>
        <taxon>Oomycota</taxon>
        <taxon>Saprolegniomycetes</taxon>
        <taxon>Saprolegniales</taxon>
        <taxon>Verrucalvaceae</taxon>
        <taxon>Aphanomyces</taxon>
    </lineage>
</organism>
<accession>W4FYX1</accession>
<dbReference type="VEuPathDB" id="FungiDB:H257_12408"/>
<dbReference type="GeneID" id="20814404"/>
<feature type="compositionally biased region" description="Low complexity" evidence="1">
    <location>
        <begin position="205"/>
        <end position="218"/>
    </location>
</feature>
<evidence type="ECO:0000313" key="2">
    <source>
        <dbReference type="EMBL" id="ETV72662.1"/>
    </source>
</evidence>
<gene>
    <name evidence="2" type="ORF">H257_12408</name>
</gene>
<dbReference type="OrthoDB" id="4869960at2759"/>